<feature type="transmembrane region" description="Helical" evidence="1">
    <location>
        <begin position="276"/>
        <end position="297"/>
    </location>
</feature>
<feature type="transmembrane region" description="Helical" evidence="1">
    <location>
        <begin position="123"/>
        <end position="152"/>
    </location>
</feature>
<feature type="transmembrane region" description="Helical" evidence="1">
    <location>
        <begin position="192"/>
        <end position="210"/>
    </location>
</feature>
<feature type="transmembrane region" description="Helical" evidence="1">
    <location>
        <begin position="6"/>
        <end position="24"/>
    </location>
</feature>
<evidence type="ECO:0000313" key="2">
    <source>
        <dbReference type="EMBL" id="AXZ00072.1"/>
    </source>
</evidence>
<dbReference type="InterPro" id="IPR049458">
    <property type="entry name" value="EpsG-like"/>
</dbReference>
<evidence type="ECO:0000256" key="1">
    <source>
        <dbReference type="SAM" id="Phobius"/>
    </source>
</evidence>
<sequence length="381" mass="44724">MVFSFILYNFILFSSTLFIFLFNITKSKYIKHIFIFISFFIVFIPSALRYNIGTDYRTYVEIFNKLKLYHYSYVEFGYTQLNQLIISLNLTSEYLFAIVAFLTYFFIYLTYSKSNKSYIFHFLFICTGYFSSFYLLRSTISLSICIFAIALYLNNSKVFIFLLLIFIASLFHKAALIYMLIPILGSMKLKKLYINLRFIILLSIFVIFIFKDQLVTFVFHSKLIDILGYSDYVSSELFSKKTSYGSGLGILLRALPLIIIILLTKKLLTHDKRNSLIIFTALISIISIIFSSTIEIFSRLEKMFIFSYMFGIIAILQCPTIKFRNFYCFFFILVYLLIFELTIINSSSYKCEGARITPYVSILNKEDDQSLNLTRIQCEKL</sequence>
<dbReference type="EMBL" id="KY710735">
    <property type="protein sequence ID" value="AXZ00072.1"/>
    <property type="molecule type" value="Genomic_DNA"/>
</dbReference>
<name>A0A385JP23_9GAMM</name>
<protein>
    <submittedName>
        <fullName evidence="2">Wzy</fullName>
    </submittedName>
</protein>
<keyword evidence="1" id="KW-0472">Membrane</keyword>
<keyword evidence="1" id="KW-0812">Transmembrane</keyword>
<proteinExistence type="predicted"/>
<feature type="transmembrane region" description="Helical" evidence="1">
    <location>
        <begin position="94"/>
        <end position="111"/>
    </location>
</feature>
<feature type="transmembrane region" description="Helical" evidence="1">
    <location>
        <begin position="244"/>
        <end position="264"/>
    </location>
</feature>
<dbReference type="AlphaFoldDB" id="A0A385JP23"/>
<feature type="transmembrane region" description="Helical" evidence="1">
    <location>
        <begin position="303"/>
        <end position="319"/>
    </location>
</feature>
<keyword evidence="1" id="KW-1133">Transmembrane helix</keyword>
<feature type="transmembrane region" description="Helical" evidence="1">
    <location>
        <begin position="326"/>
        <end position="344"/>
    </location>
</feature>
<feature type="transmembrane region" description="Helical" evidence="1">
    <location>
        <begin position="33"/>
        <end position="52"/>
    </location>
</feature>
<reference evidence="2" key="1">
    <citation type="journal article" date="2017" name="PLoS ONE">
        <title>Genetic diversity of the O antigens of Proteus species and the development of a suspension array for molecular serotyping.</title>
        <authorList>
            <person name="Yu X."/>
            <person name="Torzewska A."/>
            <person name="Zhang X."/>
            <person name="Yin Z."/>
            <person name="Drzewiecka D."/>
            <person name="Cao H."/>
            <person name="Liu B."/>
            <person name="Knirel Y.A."/>
            <person name="Rozalski A."/>
            <person name="Wang L."/>
        </authorList>
    </citation>
    <scope>NUCLEOTIDE SEQUENCE</scope>
    <source>
        <strain evidence="2">G2672</strain>
    </source>
</reference>
<dbReference type="RefSeq" id="WP_161724370.1">
    <property type="nucleotide sequence ID" value="NZ_JAPHVR010000011.1"/>
</dbReference>
<dbReference type="Pfam" id="PF14897">
    <property type="entry name" value="EpsG"/>
    <property type="match status" value="1"/>
</dbReference>
<organism evidence="2">
    <name type="scientific">Proteus penneri</name>
    <dbReference type="NCBI Taxonomy" id="102862"/>
    <lineage>
        <taxon>Bacteria</taxon>
        <taxon>Pseudomonadati</taxon>
        <taxon>Pseudomonadota</taxon>
        <taxon>Gammaproteobacteria</taxon>
        <taxon>Enterobacterales</taxon>
        <taxon>Morganellaceae</taxon>
        <taxon>Proteus</taxon>
    </lineage>
</organism>
<accession>A0A385JP23</accession>
<feature type="transmembrane region" description="Helical" evidence="1">
    <location>
        <begin position="158"/>
        <end position="180"/>
    </location>
</feature>